<dbReference type="Proteomes" id="UP000887580">
    <property type="component" value="Unplaced"/>
</dbReference>
<protein>
    <submittedName>
        <fullName evidence="2">ZP domain-containing protein</fullName>
    </submittedName>
</protein>
<reference evidence="2" key="1">
    <citation type="submission" date="2022-11" db="UniProtKB">
        <authorList>
            <consortium name="WormBaseParasite"/>
        </authorList>
    </citation>
    <scope>IDENTIFICATION</scope>
</reference>
<sequence>MINFRLIFYGVILTFLSQNFVESQPSFEMDNGLIGVPDIQCNSDTIEMRFKTKKKFTGKIFVQGHYGNPECKVDYGQVAKDGRPVGGIKLSHGACDMDRQRMIRPEGMQFSTVIVISFHPLFVTKVDRAFHINCLYREADQTVNQELEVR</sequence>
<evidence type="ECO:0000313" key="2">
    <source>
        <dbReference type="WBParaSite" id="PS1159_v2.g20484.t1"/>
    </source>
</evidence>
<organism evidence="1 2">
    <name type="scientific">Panagrolaimus sp. PS1159</name>
    <dbReference type="NCBI Taxonomy" id="55785"/>
    <lineage>
        <taxon>Eukaryota</taxon>
        <taxon>Metazoa</taxon>
        <taxon>Ecdysozoa</taxon>
        <taxon>Nematoda</taxon>
        <taxon>Chromadorea</taxon>
        <taxon>Rhabditida</taxon>
        <taxon>Tylenchina</taxon>
        <taxon>Panagrolaimomorpha</taxon>
        <taxon>Panagrolaimoidea</taxon>
        <taxon>Panagrolaimidae</taxon>
        <taxon>Panagrolaimus</taxon>
    </lineage>
</organism>
<dbReference type="WBParaSite" id="PS1159_v2.g20484.t1">
    <property type="protein sequence ID" value="PS1159_v2.g20484.t1"/>
    <property type="gene ID" value="PS1159_v2.g20484"/>
</dbReference>
<name>A0AC35FSS2_9BILA</name>
<evidence type="ECO:0000313" key="1">
    <source>
        <dbReference type="Proteomes" id="UP000887580"/>
    </source>
</evidence>
<accession>A0AC35FSS2</accession>
<proteinExistence type="predicted"/>